<dbReference type="Pfam" id="PF14988">
    <property type="entry name" value="DUF4515"/>
    <property type="match status" value="1"/>
</dbReference>
<evidence type="ECO:0000313" key="6">
    <source>
        <dbReference type="Proteomes" id="UP001165289"/>
    </source>
</evidence>
<sequence>MPKKGKKGKKKGDKVAEAAKPKEDKDDDEVPGYEKQLALEAELNDVNNEIKELKEHISLLQKEHTMLVEETDRTKQESEEYITFMSKKTIKRQSLIISLGDKNKHELAEIEKLRRVEENEFKAKKEKVQKRLKEKEDELFQVKQELSDLKRFQDLQIEQENEIKKLESNLEEMKFKHAKRTRDLKSKFLKDKENFSQEADLKVKDMAKEANTRAWKCLGNHVLDVREENELLRNQLTSLVLQSSNLQARKRKLEKQQMELLRREQLQQEMTEISQQFSGFKLRSPTPSLVALQQTASDNAISFPRLSTI</sequence>
<feature type="region of interest" description="Disordered" evidence="3">
    <location>
        <begin position="1"/>
        <end position="35"/>
    </location>
</feature>
<evidence type="ECO:0000313" key="5">
    <source>
        <dbReference type="EMBL" id="KAI6652620.1"/>
    </source>
</evidence>
<reference evidence="5 6" key="1">
    <citation type="journal article" date="2023" name="BMC Biol.">
        <title>The compact genome of the sponge Oopsacas minuta (Hexactinellida) is lacking key metazoan core genes.</title>
        <authorList>
            <person name="Santini S."/>
            <person name="Schenkelaars Q."/>
            <person name="Jourda C."/>
            <person name="Duchesne M."/>
            <person name="Belahbib H."/>
            <person name="Rocher C."/>
            <person name="Selva M."/>
            <person name="Riesgo A."/>
            <person name="Vervoort M."/>
            <person name="Leys S.P."/>
            <person name="Kodjabachian L."/>
            <person name="Le Bivic A."/>
            <person name="Borchiellini C."/>
            <person name="Claverie J.M."/>
            <person name="Renard E."/>
        </authorList>
    </citation>
    <scope>NUCLEOTIDE SEQUENCE [LARGE SCALE GENOMIC DNA]</scope>
    <source>
        <strain evidence="5">SPO-2</strain>
    </source>
</reference>
<feature type="compositionally biased region" description="Basic and acidic residues" evidence="3">
    <location>
        <begin position="13"/>
        <end position="24"/>
    </location>
</feature>
<feature type="domain" description="DUF4515" evidence="4">
    <location>
        <begin position="80"/>
        <end position="269"/>
    </location>
</feature>
<feature type="coiled-coil region" evidence="2">
    <location>
        <begin position="36"/>
        <end position="70"/>
    </location>
</feature>
<feature type="coiled-coil region" evidence="2">
    <location>
        <begin position="236"/>
        <end position="263"/>
    </location>
</feature>
<dbReference type="EMBL" id="JAKMXF010000298">
    <property type="protein sequence ID" value="KAI6652620.1"/>
    <property type="molecule type" value="Genomic_DNA"/>
</dbReference>
<keyword evidence="6" id="KW-1185">Reference proteome</keyword>
<comment type="caution">
    <text evidence="5">The sequence shown here is derived from an EMBL/GenBank/DDBJ whole genome shotgun (WGS) entry which is preliminary data.</text>
</comment>
<evidence type="ECO:0000256" key="2">
    <source>
        <dbReference type="SAM" id="Coils"/>
    </source>
</evidence>
<dbReference type="PANTHER" id="PTHR14845">
    <property type="entry name" value="COILED-COIL DOMAIN-CONTAINING 166"/>
    <property type="match status" value="1"/>
</dbReference>
<dbReference type="Proteomes" id="UP001165289">
    <property type="component" value="Unassembled WGS sequence"/>
</dbReference>
<dbReference type="AlphaFoldDB" id="A0AAV7JV80"/>
<protein>
    <submittedName>
        <fullName evidence="5">Calponin homology domain-containing protein</fullName>
    </submittedName>
</protein>
<proteinExistence type="predicted"/>
<dbReference type="PANTHER" id="PTHR14845:SF0">
    <property type="entry name" value="DUF4515 DOMAIN-CONTAINING PROTEIN"/>
    <property type="match status" value="1"/>
</dbReference>
<feature type="compositionally biased region" description="Basic residues" evidence="3">
    <location>
        <begin position="1"/>
        <end position="12"/>
    </location>
</feature>
<feature type="coiled-coil region" evidence="2">
    <location>
        <begin position="107"/>
        <end position="176"/>
    </location>
</feature>
<organism evidence="5 6">
    <name type="scientific">Oopsacas minuta</name>
    <dbReference type="NCBI Taxonomy" id="111878"/>
    <lineage>
        <taxon>Eukaryota</taxon>
        <taxon>Metazoa</taxon>
        <taxon>Porifera</taxon>
        <taxon>Hexactinellida</taxon>
        <taxon>Hexasterophora</taxon>
        <taxon>Lyssacinosida</taxon>
        <taxon>Leucopsacidae</taxon>
        <taxon>Oopsacas</taxon>
    </lineage>
</organism>
<evidence type="ECO:0000256" key="1">
    <source>
        <dbReference type="ARBA" id="ARBA00023054"/>
    </source>
</evidence>
<evidence type="ECO:0000256" key="3">
    <source>
        <dbReference type="SAM" id="MobiDB-lite"/>
    </source>
</evidence>
<name>A0AAV7JV80_9METZ</name>
<evidence type="ECO:0000259" key="4">
    <source>
        <dbReference type="Pfam" id="PF14988"/>
    </source>
</evidence>
<accession>A0AAV7JV80</accession>
<dbReference type="InterPro" id="IPR032777">
    <property type="entry name" value="DUF4515"/>
</dbReference>
<gene>
    <name evidence="5" type="ORF">LOD99_4405</name>
</gene>
<keyword evidence="1 2" id="KW-0175">Coiled coil</keyword>